<dbReference type="RefSeq" id="WP_111199243.1">
    <property type="nucleotide sequence ID" value="NZ_QKVK01000006.1"/>
</dbReference>
<dbReference type="Proteomes" id="UP000248795">
    <property type="component" value="Unassembled WGS sequence"/>
</dbReference>
<dbReference type="GO" id="GO:0003677">
    <property type="term" value="F:DNA binding"/>
    <property type="evidence" value="ECO:0007669"/>
    <property type="project" value="UniProtKB-KW"/>
</dbReference>
<comment type="caution">
    <text evidence="6">The sequence shown here is derived from an EMBL/GenBank/DDBJ whole genome shotgun (WGS) entry which is preliminary data.</text>
</comment>
<dbReference type="InterPro" id="IPR038488">
    <property type="entry name" value="Integrase_DNA-bd_sf"/>
</dbReference>
<dbReference type="InterPro" id="IPR050808">
    <property type="entry name" value="Phage_Integrase"/>
</dbReference>
<dbReference type="InterPro" id="IPR002104">
    <property type="entry name" value="Integrase_catalytic"/>
</dbReference>
<dbReference type="Pfam" id="PF00589">
    <property type="entry name" value="Phage_integrase"/>
    <property type="match status" value="1"/>
</dbReference>
<dbReference type="InterPro" id="IPR011010">
    <property type="entry name" value="DNA_brk_join_enz"/>
</dbReference>
<dbReference type="PANTHER" id="PTHR30629">
    <property type="entry name" value="PROPHAGE INTEGRASE"/>
    <property type="match status" value="1"/>
</dbReference>
<dbReference type="Gene3D" id="3.30.160.390">
    <property type="entry name" value="Integrase, DNA-binding domain"/>
    <property type="match status" value="1"/>
</dbReference>
<dbReference type="PROSITE" id="PS51898">
    <property type="entry name" value="TYR_RECOMBINASE"/>
    <property type="match status" value="1"/>
</dbReference>
<feature type="domain" description="Tyr recombinase" evidence="5">
    <location>
        <begin position="216"/>
        <end position="399"/>
    </location>
</feature>
<dbReference type="GO" id="GO:0006310">
    <property type="term" value="P:DNA recombination"/>
    <property type="evidence" value="ECO:0007669"/>
    <property type="project" value="UniProtKB-KW"/>
</dbReference>
<dbReference type="Gene3D" id="1.10.443.10">
    <property type="entry name" value="Intergrase catalytic core"/>
    <property type="match status" value="1"/>
</dbReference>
<dbReference type="InterPro" id="IPR010998">
    <property type="entry name" value="Integrase_recombinase_N"/>
</dbReference>
<dbReference type="CDD" id="cd00796">
    <property type="entry name" value="INT_Rci_Hp1_C"/>
    <property type="match status" value="1"/>
</dbReference>
<dbReference type="PANTHER" id="PTHR30629:SF2">
    <property type="entry name" value="PROPHAGE INTEGRASE INTS-RELATED"/>
    <property type="match status" value="1"/>
</dbReference>
<dbReference type="Gene3D" id="1.10.150.130">
    <property type="match status" value="1"/>
</dbReference>
<dbReference type="SUPFAM" id="SSF56349">
    <property type="entry name" value="DNA breaking-rejoining enzymes"/>
    <property type="match status" value="1"/>
</dbReference>
<keyword evidence="7" id="KW-1185">Reference proteome</keyword>
<dbReference type="GO" id="GO:0015074">
    <property type="term" value="P:DNA integration"/>
    <property type="evidence" value="ECO:0007669"/>
    <property type="project" value="UniProtKB-KW"/>
</dbReference>
<dbReference type="InterPro" id="IPR025166">
    <property type="entry name" value="Integrase_DNA_bind_dom"/>
</dbReference>
<gene>
    <name evidence="6" type="ORF">DK847_14625</name>
</gene>
<evidence type="ECO:0000256" key="2">
    <source>
        <dbReference type="ARBA" id="ARBA00022908"/>
    </source>
</evidence>
<dbReference type="EMBL" id="QKVK01000006">
    <property type="protein sequence ID" value="PZF76407.1"/>
    <property type="molecule type" value="Genomic_DNA"/>
</dbReference>
<protein>
    <recommendedName>
        <fullName evidence="5">Tyr recombinase domain-containing protein</fullName>
    </recommendedName>
</protein>
<accession>A0A2W2BKH8</accession>
<dbReference type="AlphaFoldDB" id="A0A2W2BKH8"/>
<evidence type="ECO:0000313" key="7">
    <source>
        <dbReference type="Proteomes" id="UP000248795"/>
    </source>
</evidence>
<evidence type="ECO:0000259" key="5">
    <source>
        <dbReference type="PROSITE" id="PS51898"/>
    </source>
</evidence>
<evidence type="ECO:0000256" key="1">
    <source>
        <dbReference type="ARBA" id="ARBA00008857"/>
    </source>
</evidence>
<keyword evidence="4" id="KW-0233">DNA recombination</keyword>
<organism evidence="6 7">
    <name type="scientific">Aestuariivirga litoralis</name>
    <dbReference type="NCBI Taxonomy" id="2650924"/>
    <lineage>
        <taxon>Bacteria</taxon>
        <taxon>Pseudomonadati</taxon>
        <taxon>Pseudomonadota</taxon>
        <taxon>Alphaproteobacteria</taxon>
        <taxon>Hyphomicrobiales</taxon>
        <taxon>Aestuariivirgaceae</taxon>
        <taxon>Aestuariivirga</taxon>
    </lineage>
</organism>
<comment type="similarity">
    <text evidence="1">Belongs to the 'phage' integrase family.</text>
</comment>
<keyword evidence="2" id="KW-0229">DNA integration</keyword>
<evidence type="ECO:0000256" key="4">
    <source>
        <dbReference type="ARBA" id="ARBA00023172"/>
    </source>
</evidence>
<keyword evidence="3" id="KW-0238">DNA-binding</keyword>
<evidence type="ECO:0000313" key="6">
    <source>
        <dbReference type="EMBL" id="PZF76407.1"/>
    </source>
</evidence>
<proteinExistence type="inferred from homology"/>
<dbReference type="InterPro" id="IPR013762">
    <property type="entry name" value="Integrase-like_cat_sf"/>
</dbReference>
<sequence length="431" mass="46663">MRITKRLVDSVAPAPDGKRLYVWDDEIKGFGLQVLPSGVKSYVFQYRNRQHANRRLTIGKHGKVTAEQAREMAKEHRAAISSGRDPLAEKREIRATPYVSELLDAYLKSTAYADKAPSTQLIEKGRIERHLRPLLGKVKITELTKEQVERARNSIRDGKTAATVKTKARGVARVRGGPITARECIALLRFVFNWGIETKRATSNPCDGVKLPPIGRRTAILEDAAAYATLFTALASMEAKKAIRPAAADAIRVLALTGTRKSEIAKLQWQHLDLKAGKITLPPSSHKTGKRTGAKVIALPAVAQEIIKRQPPRGPDDYVFAPGRGKGPISLAKPWMQIRAAAGLPETLGLHGLRHSVGSHLAMNGAQLPAIMEALGHRQLSTVQRYIHFAENAKAALAETAAATALAGMNTAEATKQPTANIEGAADGAEG</sequence>
<name>A0A2W2BKH8_9HYPH</name>
<evidence type="ECO:0000256" key="3">
    <source>
        <dbReference type="ARBA" id="ARBA00023125"/>
    </source>
</evidence>
<reference evidence="7" key="1">
    <citation type="submission" date="2018-06" db="EMBL/GenBank/DDBJ databases">
        <title>Aestuariibacter litoralis strain KCTC 52945T.</title>
        <authorList>
            <person name="Li X."/>
            <person name="Salam N."/>
            <person name="Li J.-L."/>
            <person name="Chen Y.-M."/>
            <person name="Yang Z.-W."/>
            <person name="Zhang L.-Y."/>
            <person name="Han M.-X."/>
            <person name="Xiao M."/>
            <person name="Li W.-J."/>
        </authorList>
    </citation>
    <scope>NUCLEOTIDE SEQUENCE [LARGE SCALE GENOMIC DNA]</scope>
    <source>
        <strain evidence="7">KCTC 52945</strain>
    </source>
</reference>
<dbReference type="Pfam" id="PF13356">
    <property type="entry name" value="Arm-DNA-bind_3"/>
    <property type="match status" value="1"/>
</dbReference>